<evidence type="ECO:0000313" key="2">
    <source>
        <dbReference type="Proteomes" id="UP001054837"/>
    </source>
</evidence>
<evidence type="ECO:0000313" key="1">
    <source>
        <dbReference type="EMBL" id="GIY35869.1"/>
    </source>
</evidence>
<organism evidence="1 2">
    <name type="scientific">Caerostris darwini</name>
    <dbReference type="NCBI Taxonomy" id="1538125"/>
    <lineage>
        <taxon>Eukaryota</taxon>
        <taxon>Metazoa</taxon>
        <taxon>Ecdysozoa</taxon>
        <taxon>Arthropoda</taxon>
        <taxon>Chelicerata</taxon>
        <taxon>Arachnida</taxon>
        <taxon>Araneae</taxon>
        <taxon>Araneomorphae</taxon>
        <taxon>Entelegynae</taxon>
        <taxon>Araneoidea</taxon>
        <taxon>Araneidae</taxon>
        <taxon>Caerostris</taxon>
    </lineage>
</organism>
<sequence>MPYWLVIHSPGTFEPHPLPPCFFRCQIPFQICPHFFSFLPDIHPRQHDRRNSSSSKSRGAPKCYRFFRIQNTEVMLIDDRNIAEIHALRFFREVAAATAPLGGRSKKKTLASATGRSVGGK</sequence>
<comment type="caution">
    <text evidence="1">The sequence shown here is derived from an EMBL/GenBank/DDBJ whole genome shotgun (WGS) entry which is preliminary data.</text>
</comment>
<protein>
    <submittedName>
        <fullName evidence="1">Uncharacterized protein</fullName>
    </submittedName>
</protein>
<gene>
    <name evidence="1" type="ORF">CDAR_404451</name>
</gene>
<proteinExistence type="predicted"/>
<dbReference type="EMBL" id="BPLQ01008199">
    <property type="protein sequence ID" value="GIY35869.1"/>
    <property type="molecule type" value="Genomic_DNA"/>
</dbReference>
<reference evidence="1 2" key="1">
    <citation type="submission" date="2021-06" db="EMBL/GenBank/DDBJ databases">
        <title>Caerostris darwini draft genome.</title>
        <authorList>
            <person name="Kono N."/>
            <person name="Arakawa K."/>
        </authorList>
    </citation>
    <scope>NUCLEOTIDE SEQUENCE [LARGE SCALE GENOMIC DNA]</scope>
</reference>
<accession>A0AAV4SPF1</accession>
<name>A0AAV4SPF1_9ARAC</name>
<dbReference type="AlphaFoldDB" id="A0AAV4SPF1"/>
<keyword evidence="2" id="KW-1185">Reference proteome</keyword>
<dbReference type="Proteomes" id="UP001054837">
    <property type="component" value="Unassembled WGS sequence"/>
</dbReference>